<feature type="compositionally biased region" description="Pro residues" evidence="1">
    <location>
        <begin position="182"/>
        <end position="195"/>
    </location>
</feature>
<evidence type="ECO:0000256" key="2">
    <source>
        <dbReference type="SAM" id="Phobius"/>
    </source>
</evidence>
<dbReference type="NCBIfam" id="NF008528">
    <property type="entry name" value="PRK11463.1-2"/>
    <property type="match status" value="1"/>
</dbReference>
<gene>
    <name evidence="3" type="ORF">C5746_07500</name>
</gene>
<organism evidence="3 4">
    <name type="scientific">Streptomyces atratus</name>
    <dbReference type="NCBI Taxonomy" id="1893"/>
    <lineage>
        <taxon>Bacteria</taxon>
        <taxon>Bacillati</taxon>
        <taxon>Actinomycetota</taxon>
        <taxon>Actinomycetes</taxon>
        <taxon>Kitasatosporales</taxon>
        <taxon>Streptomycetaceae</taxon>
        <taxon>Streptomyces</taxon>
    </lineage>
</organism>
<sequence length="195" mass="20476">MTTGTPPPTAPRRSRARTFVPLAIAAWAVLEIWLLTVVADTAGGFTVLLLLVAGIVLGAAVMKRAGRRAFRNLTETLQQMPGQPGAAAPQAAPSGSKGNGFLMLAGLLLLIPGIISDVAGLLLLVPPVRSTMGRYAERSLERRMRAASPGSLSDAFQQARIHRPDGKIVPGEVIRQDGTRPGPSPDEGPRPPLTP</sequence>
<dbReference type="PANTHER" id="PTHR35335:SF1">
    <property type="entry name" value="UPF0716 PROTEIN FXSA"/>
    <property type="match status" value="1"/>
</dbReference>
<proteinExistence type="predicted"/>
<name>A0A2Z5JT64_STRAR</name>
<dbReference type="InterPro" id="IPR007313">
    <property type="entry name" value="FxsA"/>
</dbReference>
<evidence type="ECO:0000313" key="4">
    <source>
        <dbReference type="Proteomes" id="UP000252698"/>
    </source>
</evidence>
<dbReference type="GO" id="GO:0016020">
    <property type="term" value="C:membrane"/>
    <property type="evidence" value="ECO:0007669"/>
    <property type="project" value="InterPro"/>
</dbReference>
<keyword evidence="2" id="KW-0472">Membrane</keyword>
<dbReference type="GeneID" id="95518341"/>
<dbReference type="Proteomes" id="UP000252698">
    <property type="component" value="Chromosome"/>
</dbReference>
<dbReference type="NCBIfam" id="NF008527">
    <property type="entry name" value="PRK11463.1-1"/>
    <property type="match status" value="1"/>
</dbReference>
<feature type="region of interest" description="Disordered" evidence="1">
    <location>
        <begin position="162"/>
        <end position="195"/>
    </location>
</feature>
<reference evidence="3 4" key="1">
    <citation type="journal article" date="2018" name="Front. Microbiol.">
        <title>Genome Sequencing of Streptomyces atratus SCSIOZH16 and Activation Production of Nocardamine via Metabolic Engineering.</title>
        <authorList>
            <person name="Li Y."/>
            <person name="Zhang C."/>
            <person name="Liu C."/>
            <person name="Ju J."/>
            <person name="Ma J."/>
        </authorList>
    </citation>
    <scope>NUCLEOTIDE SEQUENCE [LARGE SCALE GENOMIC DNA]</scope>
    <source>
        <strain evidence="3 4">SCSIO_ZH16</strain>
    </source>
</reference>
<feature type="transmembrane region" description="Helical" evidence="2">
    <location>
        <begin position="19"/>
        <end position="39"/>
    </location>
</feature>
<keyword evidence="2" id="KW-1133">Transmembrane helix</keyword>
<dbReference type="AlphaFoldDB" id="A0A2Z5JT64"/>
<accession>A0A2Z5JT64</accession>
<feature type="transmembrane region" description="Helical" evidence="2">
    <location>
        <begin position="101"/>
        <end position="125"/>
    </location>
</feature>
<evidence type="ECO:0000256" key="1">
    <source>
        <dbReference type="SAM" id="MobiDB-lite"/>
    </source>
</evidence>
<protein>
    <submittedName>
        <fullName evidence="3">Uncharacterized protein</fullName>
    </submittedName>
</protein>
<dbReference type="PANTHER" id="PTHR35335">
    <property type="entry name" value="UPF0716 PROTEIN FXSA"/>
    <property type="match status" value="1"/>
</dbReference>
<dbReference type="Pfam" id="PF04186">
    <property type="entry name" value="FxsA"/>
    <property type="match status" value="1"/>
</dbReference>
<evidence type="ECO:0000313" key="3">
    <source>
        <dbReference type="EMBL" id="AXE82655.1"/>
    </source>
</evidence>
<keyword evidence="2" id="KW-0812">Transmembrane</keyword>
<feature type="transmembrane region" description="Helical" evidence="2">
    <location>
        <begin position="45"/>
        <end position="62"/>
    </location>
</feature>
<dbReference type="KEGG" id="sata:C5746_07500"/>
<dbReference type="RefSeq" id="WP_114248881.1">
    <property type="nucleotide sequence ID" value="NZ_BMRN01000041.1"/>
</dbReference>
<dbReference type="EMBL" id="CP027306">
    <property type="protein sequence ID" value="AXE82655.1"/>
    <property type="molecule type" value="Genomic_DNA"/>
</dbReference>